<organism evidence="1 2">
    <name type="scientific">Blautia faecis</name>
    <dbReference type="NCBI Taxonomy" id="871665"/>
    <lineage>
        <taxon>Bacteria</taxon>
        <taxon>Bacillati</taxon>
        <taxon>Bacillota</taxon>
        <taxon>Clostridia</taxon>
        <taxon>Lachnospirales</taxon>
        <taxon>Lachnospiraceae</taxon>
        <taxon>Blautia</taxon>
    </lineage>
</organism>
<protein>
    <recommendedName>
        <fullName evidence="3">DUF2589 domain-containing protein</fullName>
    </recommendedName>
</protein>
<dbReference type="RefSeq" id="WP_173769287.1">
    <property type="nucleotide sequence ID" value="NZ_JAAITS010000004.1"/>
</dbReference>
<sequence length="237" mass="26281">MYTLRITDDNNVITTVKESLMEKSNCVNFIQIIINKLYKEQIDMTDTTAYMKYVLPVTKKIKMTQLIADTTTDESHILYTIPVTANISAEPGDIEVSFTFLKLVHDEESDTTTSYVRKTESGLIHITKLAQFDSYEPSEMLTELDQRILALMATAEDIKKLGQATYDNMPIDMKLDSEAKKLTLVNANGNTGDGVGIADLSDSIAKELTGTDPDGTQDGVTHIDKVTGVQSLDELLK</sequence>
<evidence type="ECO:0008006" key="3">
    <source>
        <dbReference type="Google" id="ProtNLM"/>
    </source>
</evidence>
<evidence type="ECO:0000313" key="2">
    <source>
        <dbReference type="Proteomes" id="UP001644719"/>
    </source>
</evidence>
<accession>A0ABX2H2E2</accession>
<gene>
    <name evidence="1" type="ORF">G5B17_02360</name>
</gene>
<keyword evidence="2" id="KW-1185">Reference proteome</keyword>
<dbReference type="Proteomes" id="UP001644719">
    <property type="component" value="Unassembled WGS sequence"/>
</dbReference>
<reference evidence="1 2" key="1">
    <citation type="journal article" date="2020" name="Cell Host Microbe">
        <title>Functional and Genomic Variation between Human-Derived Isolates of Lachnospiraceae Reveals Inter- and Intra-Species Diversity.</title>
        <authorList>
            <person name="Sorbara M.T."/>
            <person name="Littmann E.R."/>
            <person name="Fontana E."/>
            <person name="Moody T.U."/>
            <person name="Kohout C.E."/>
            <person name="Gjonbalaj M."/>
            <person name="Eaton V."/>
            <person name="Seok R."/>
            <person name="Leiner I.M."/>
            <person name="Pamer E.G."/>
        </authorList>
    </citation>
    <scope>NUCLEOTIDE SEQUENCE [LARGE SCALE GENOMIC DNA]</scope>
    <source>
        <strain evidence="1 2">MSK.17.74</strain>
    </source>
</reference>
<comment type="caution">
    <text evidence="1">The sequence shown here is derived from an EMBL/GenBank/DDBJ whole genome shotgun (WGS) entry which is preliminary data.</text>
</comment>
<dbReference type="EMBL" id="JAAITS010000004">
    <property type="protein sequence ID" value="NSG84302.1"/>
    <property type="molecule type" value="Genomic_DNA"/>
</dbReference>
<evidence type="ECO:0000313" key="1">
    <source>
        <dbReference type="EMBL" id="NSG84302.1"/>
    </source>
</evidence>
<proteinExistence type="predicted"/>
<name>A0ABX2H2E2_9FIRM</name>